<evidence type="ECO:0000256" key="2">
    <source>
        <dbReference type="ARBA" id="ARBA00009773"/>
    </source>
</evidence>
<evidence type="ECO:0000256" key="5">
    <source>
        <dbReference type="ARBA" id="ARBA00023136"/>
    </source>
</evidence>
<evidence type="ECO:0000313" key="8">
    <source>
        <dbReference type="Proteomes" id="UP000824192"/>
    </source>
</evidence>
<feature type="transmembrane region" description="Helical" evidence="6">
    <location>
        <begin position="64"/>
        <end position="89"/>
    </location>
</feature>
<feature type="transmembrane region" description="Helical" evidence="6">
    <location>
        <begin position="247"/>
        <end position="271"/>
    </location>
</feature>
<keyword evidence="4 6" id="KW-1133">Transmembrane helix</keyword>
<dbReference type="Proteomes" id="UP000824192">
    <property type="component" value="Unassembled WGS sequence"/>
</dbReference>
<reference evidence="7" key="2">
    <citation type="submission" date="2021-04" db="EMBL/GenBank/DDBJ databases">
        <authorList>
            <person name="Gilroy R."/>
        </authorList>
    </citation>
    <scope>NUCLEOTIDE SEQUENCE</scope>
    <source>
        <strain evidence="7">ChiGjej6B6-1540</strain>
    </source>
</reference>
<comment type="subcellular location">
    <subcellularLocation>
        <location evidence="1">Membrane</location>
        <topology evidence="1">Multi-pass membrane protein</topology>
    </subcellularLocation>
</comment>
<dbReference type="AlphaFoldDB" id="A0A9D1UPA1"/>
<dbReference type="GO" id="GO:0016020">
    <property type="term" value="C:membrane"/>
    <property type="evidence" value="ECO:0007669"/>
    <property type="project" value="UniProtKB-SubCell"/>
</dbReference>
<dbReference type="InterPro" id="IPR002549">
    <property type="entry name" value="AI-2E-like"/>
</dbReference>
<feature type="transmembrane region" description="Helical" evidence="6">
    <location>
        <begin position="321"/>
        <end position="343"/>
    </location>
</feature>
<accession>A0A9D1UPA1</accession>
<sequence>MSHFPPSLPWRPLLRALLLAGGLWLALSLLFPLFAPFAAAALFAAILERPVGFLCKKLSLPRLWSAALCTALLTLLLLSAGGFLLWRLWVECAALARHLPALGALFTRLGGQLNDLFQRFLIAAPIPLQAPLADAAGQLRDQLLALGGSAAGTLAALLVRWTGQLPGLLLALFTTVLATVLTSAAWPRLKDGLVRFLPPRWQQELSRGGQALRTALAGWLKAQGILLSLTFSMLAIGMAVLGLEAPLLIAALVALVDLLPVLGTGTVLLPWAMGALLWGNPRLAAGLAILYALITVVRGVLEPRLVGKDAGLPPLAALAAMYAGFMLWGPVGMILAPVGAVMIRALMSPSERQSLL</sequence>
<organism evidence="7 8">
    <name type="scientific">Candidatus Flavonifractor merdipullorum</name>
    <dbReference type="NCBI Taxonomy" id="2838590"/>
    <lineage>
        <taxon>Bacteria</taxon>
        <taxon>Bacillati</taxon>
        <taxon>Bacillota</taxon>
        <taxon>Clostridia</taxon>
        <taxon>Eubacteriales</taxon>
        <taxon>Oscillospiraceae</taxon>
        <taxon>Flavonifractor</taxon>
    </lineage>
</organism>
<evidence type="ECO:0000256" key="3">
    <source>
        <dbReference type="ARBA" id="ARBA00022692"/>
    </source>
</evidence>
<evidence type="ECO:0000313" key="7">
    <source>
        <dbReference type="EMBL" id="HIW93976.1"/>
    </source>
</evidence>
<evidence type="ECO:0000256" key="4">
    <source>
        <dbReference type="ARBA" id="ARBA00022989"/>
    </source>
</evidence>
<feature type="transmembrane region" description="Helical" evidence="6">
    <location>
        <begin position="167"/>
        <end position="186"/>
    </location>
</feature>
<dbReference type="EMBL" id="DXGA01000108">
    <property type="protein sequence ID" value="HIW93976.1"/>
    <property type="molecule type" value="Genomic_DNA"/>
</dbReference>
<keyword evidence="3 6" id="KW-0812">Transmembrane</keyword>
<dbReference type="GO" id="GO:0055085">
    <property type="term" value="P:transmembrane transport"/>
    <property type="evidence" value="ECO:0007669"/>
    <property type="project" value="TreeGrafter"/>
</dbReference>
<evidence type="ECO:0000256" key="6">
    <source>
        <dbReference type="SAM" id="Phobius"/>
    </source>
</evidence>
<evidence type="ECO:0000256" key="1">
    <source>
        <dbReference type="ARBA" id="ARBA00004141"/>
    </source>
</evidence>
<comment type="caution">
    <text evidence="7">The sequence shown here is derived from an EMBL/GenBank/DDBJ whole genome shotgun (WGS) entry which is preliminary data.</text>
</comment>
<gene>
    <name evidence="7" type="primary">ytvI</name>
    <name evidence="7" type="ORF">H9868_05480</name>
</gene>
<protein>
    <submittedName>
        <fullName evidence="7">Sporulation integral membrane protein YtvI</fullName>
    </submittedName>
</protein>
<dbReference type="PANTHER" id="PTHR21716">
    <property type="entry name" value="TRANSMEMBRANE PROTEIN"/>
    <property type="match status" value="1"/>
</dbReference>
<keyword evidence="5 6" id="KW-0472">Membrane</keyword>
<dbReference type="Pfam" id="PF01594">
    <property type="entry name" value="AI-2E_transport"/>
    <property type="match status" value="1"/>
</dbReference>
<comment type="similarity">
    <text evidence="2">Belongs to the autoinducer-2 exporter (AI-2E) (TC 2.A.86) family.</text>
</comment>
<reference evidence="7" key="1">
    <citation type="journal article" date="2021" name="PeerJ">
        <title>Extensive microbial diversity within the chicken gut microbiome revealed by metagenomics and culture.</title>
        <authorList>
            <person name="Gilroy R."/>
            <person name="Ravi A."/>
            <person name="Getino M."/>
            <person name="Pursley I."/>
            <person name="Horton D.L."/>
            <person name="Alikhan N.F."/>
            <person name="Baker D."/>
            <person name="Gharbi K."/>
            <person name="Hall N."/>
            <person name="Watson M."/>
            <person name="Adriaenssens E.M."/>
            <person name="Foster-Nyarko E."/>
            <person name="Jarju S."/>
            <person name="Secka A."/>
            <person name="Antonio M."/>
            <person name="Oren A."/>
            <person name="Chaudhuri R.R."/>
            <person name="La Ragione R."/>
            <person name="Hildebrand F."/>
            <person name="Pallen M.J."/>
        </authorList>
    </citation>
    <scope>NUCLEOTIDE SEQUENCE</scope>
    <source>
        <strain evidence="7">ChiGjej6B6-1540</strain>
    </source>
</reference>
<proteinExistence type="inferred from homology"/>
<dbReference type="InterPro" id="IPR014227">
    <property type="entry name" value="YtvI-like"/>
</dbReference>
<name>A0A9D1UPA1_9FIRM</name>
<feature type="transmembrane region" description="Helical" evidence="6">
    <location>
        <begin position="222"/>
        <end position="241"/>
    </location>
</feature>
<dbReference type="NCBIfam" id="TIGR02872">
    <property type="entry name" value="spore_ytvI"/>
    <property type="match status" value="1"/>
</dbReference>
<feature type="transmembrane region" description="Helical" evidence="6">
    <location>
        <begin position="283"/>
        <end position="301"/>
    </location>
</feature>
<dbReference type="PANTHER" id="PTHR21716:SF68">
    <property type="entry name" value="TRANSPORT PROTEIN YTVI-RELATED"/>
    <property type="match status" value="1"/>
</dbReference>